<name>A0AAV2S612_MEGNR</name>
<dbReference type="AlphaFoldDB" id="A0AAV2S612"/>
<evidence type="ECO:0000256" key="4">
    <source>
        <dbReference type="ARBA" id="ARBA00023298"/>
    </source>
</evidence>
<comment type="caution">
    <text evidence="7">The sequence shown here is derived from an EMBL/GenBank/DDBJ whole genome shotgun (WGS) entry which is preliminary data.</text>
</comment>
<evidence type="ECO:0000256" key="1">
    <source>
        <dbReference type="ARBA" id="ARBA00004175"/>
    </source>
</evidence>
<keyword evidence="8" id="KW-1185">Reference proteome</keyword>
<dbReference type="PANTHER" id="PTHR40388:SF1">
    <property type="entry name" value="BRYOPORIN"/>
    <property type="match status" value="1"/>
</dbReference>
<keyword evidence="3" id="KW-1052">Target cell membrane</keyword>
<dbReference type="Gene3D" id="2.60.270.20">
    <property type="entry name" value="Cytolysin/lectin"/>
    <property type="match status" value="1"/>
</dbReference>
<keyword evidence="6" id="KW-1133">Transmembrane helix</keyword>
<evidence type="ECO:0000256" key="2">
    <source>
        <dbReference type="ARBA" id="ARBA00004532"/>
    </source>
</evidence>
<evidence type="ECO:0000256" key="5">
    <source>
        <dbReference type="ARBA" id="ARBA00023331"/>
    </source>
</evidence>
<accession>A0AAV2S612</accession>
<evidence type="ECO:0000256" key="6">
    <source>
        <dbReference type="SAM" id="Phobius"/>
    </source>
</evidence>
<sequence length="252" mass="27578">MDAAWGMALLHNTSALANPLSDDLWNTQVHSNDSHHKVLSRSKRGVGTVIAIGSLIGALVGGVSLGVRAIPEEYTRNFQMHLENNLEYSLQNPKSVVWWGHISKAPTRVQSCTASLVTGHKAAYSATGTSGIASWRIQEQNLTIIIFWDVPFSSGCNSLGLGIYTDLPITEPSANRRDDYISDLFYNHILIPDSGEYMYRTAVNLASCNSANEFCTTNKGIRVCGVMSTNSAAHIRVRIEHKDNDTHCSGNQ</sequence>
<evidence type="ECO:0000313" key="7">
    <source>
        <dbReference type="EMBL" id="CAL4159035.1"/>
    </source>
</evidence>
<dbReference type="InterPro" id="IPR015926">
    <property type="entry name" value="Cytolysin/lectin"/>
</dbReference>
<protein>
    <submittedName>
        <fullName evidence="7">Uncharacterized protein</fullName>
    </submittedName>
</protein>
<feature type="transmembrane region" description="Helical" evidence="6">
    <location>
        <begin position="49"/>
        <end position="70"/>
    </location>
</feature>
<dbReference type="PANTHER" id="PTHR40388">
    <property type="entry name" value="BRYOPORIN"/>
    <property type="match status" value="1"/>
</dbReference>
<dbReference type="InterPro" id="IPR050677">
    <property type="entry name" value="Actinoporin_PFT"/>
</dbReference>
<dbReference type="SUPFAM" id="SSF63724">
    <property type="entry name" value="Cytolysin/lectin"/>
    <property type="match status" value="1"/>
</dbReference>
<keyword evidence="5" id="KW-0166">Nematocyst</keyword>
<dbReference type="Proteomes" id="UP001497623">
    <property type="component" value="Unassembled WGS sequence"/>
</dbReference>
<keyword evidence="4" id="KW-1053">Target membrane</keyword>
<gene>
    <name evidence="7" type="ORF">MNOR_LOCUS32219</name>
</gene>
<evidence type="ECO:0000256" key="3">
    <source>
        <dbReference type="ARBA" id="ARBA00022537"/>
    </source>
</evidence>
<keyword evidence="6" id="KW-0812">Transmembrane</keyword>
<reference evidence="7 8" key="1">
    <citation type="submission" date="2024-05" db="EMBL/GenBank/DDBJ databases">
        <authorList>
            <person name="Wallberg A."/>
        </authorList>
    </citation>
    <scope>NUCLEOTIDE SEQUENCE [LARGE SCALE GENOMIC DNA]</scope>
</reference>
<organism evidence="7 8">
    <name type="scientific">Meganyctiphanes norvegica</name>
    <name type="common">Northern krill</name>
    <name type="synonym">Thysanopoda norvegica</name>
    <dbReference type="NCBI Taxonomy" id="48144"/>
    <lineage>
        <taxon>Eukaryota</taxon>
        <taxon>Metazoa</taxon>
        <taxon>Ecdysozoa</taxon>
        <taxon>Arthropoda</taxon>
        <taxon>Crustacea</taxon>
        <taxon>Multicrustacea</taxon>
        <taxon>Malacostraca</taxon>
        <taxon>Eumalacostraca</taxon>
        <taxon>Eucarida</taxon>
        <taxon>Euphausiacea</taxon>
        <taxon>Euphausiidae</taxon>
        <taxon>Meganyctiphanes</taxon>
    </lineage>
</organism>
<comment type="subcellular location">
    <subcellularLocation>
        <location evidence="2">Nematocyst</location>
    </subcellularLocation>
    <subcellularLocation>
        <location evidence="1">Target cell membrane</location>
    </subcellularLocation>
</comment>
<proteinExistence type="predicted"/>
<evidence type="ECO:0000313" key="8">
    <source>
        <dbReference type="Proteomes" id="UP001497623"/>
    </source>
</evidence>
<keyword evidence="6" id="KW-0472">Membrane</keyword>
<dbReference type="GO" id="GO:0044218">
    <property type="term" value="C:other organism cell membrane"/>
    <property type="evidence" value="ECO:0007669"/>
    <property type="project" value="UniProtKB-KW"/>
</dbReference>
<dbReference type="EMBL" id="CAXKWB010043331">
    <property type="protein sequence ID" value="CAL4159035.1"/>
    <property type="molecule type" value="Genomic_DNA"/>
</dbReference>
<dbReference type="GO" id="GO:0042151">
    <property type="term" value="C:nematocyst"/>
    <property type="evidence" value="ECO:0007669"/>
    <property type="project" value="UniProtKB-SubCell"/>
</dbReference>